<evidence type="ECO:0008006" key="5">
    <source>
        <dbReference type="Google" id="ProtNLM"/>
    </source>
</evidence>
<dbReference type="EMBL" id="JAUYVH010000007">
    <property type="protein sequence ID" value="MDQ9171081.1"/>
    <property type="molecule type" value="Genomic_DNA"/>
</dbReference>
<keyword evidence="4" id="KW-1185">Reference proteome</keyword>
<feature type="compositionally biased region" description="Basic residues" evidence="1">
    <location>
        <begin position="34"/>
        <end position="49"/>
    </location>
</feature>
<evidence type="ECO:0000313" key="4">
    <source>
        <dbReference type="Proteomes" id="UP001225596"/>
    </source>
</evidence>
<sequence length="197" mass="21041">MKNYLCTLLLASAGIAVSMPHAIAQDASAPEKKTIKKTAVKKSKAKPAAKKSAAAAPAANPEDDMAPDIASSTTVDYQCELGNKVTIYENNTDSQHVGLRWNKKLHRLTRVSTTTGASRFENKKYGLVWIGIPAKGILLDSKKGQQLANECKNAGQMMPKQEELTVKAPETAAPAQTQIFAEPTPAPSPDPTNLASQ</sequence>
<dbReference type="Proteomes" id="UP001225596">
    <property type="component" value="Unassembled WGS sequence"/>
</dbReference>
<accession>A0ABU1BSY4</accession>
<gene>
    <name evidence="3" type="ORF">Q8A64_11755</name>
</gene>
<evidence type="ECO:0000256" key="1">
    <source>
        <dbReference type="SAM" id="MobiDB-lite"/>
    </source>
</evidence>
<dbReference type="Gene3D" id="2.40.128.200">
    <property type="match status" value="1"/>
</dbReference>
<comment type="caution">
    <text evidence="3">The sequence shown here is derived from an EMBL/GenBank/DDBJ whole genome shotgun (WGS) entry which is preliminary data.</text>
</comment>
<name>A0ABU1BSY4_9BURK</name>
<feature type="compositionally biased region" description="Low complexity" evidence="1">
    <location>
        <begin position="50"/>
        <end position="59"/>
    </location>
</feature>
<proteinExistence type="predicted"/>
<feature type="signal peptide" evidence="2">
    <location>
        <begin position="1"/>
        <end position="24"/>
    </location>
</feature>
<reference evidence="3 4" key="1">
    <citation type="submission" date="2023-08" db="EMBL/GenBank/DDBJ databases">
        <title>Oxalobacteraceae gen .nov., isolated from river sludge outside the plant.</title>
        <authorList>
            <person name="Zhao S.Y."/>
        </authorList>
    </citation>
    <scope>NUCLEOTIDE SEQUENCE [LARGE SCALE GENOMIC DNA]</scope>
    <source>
        <strain evidence="3 4">R-40</strain>
    </source>
</reference>
<evidence type="ECO:0000313" key="3">
    <source>
        <dbReference type="EMBL" id="MDQ9171081.1"/>
    </source>
</evidence>
<dbReference type="SUPFAM" id="SSF141488">
    <property type="entry name" value="YdhA-like"/>
    <property type="match status" value="1"/>
</dbReference>
<dbReference type="InterPro" id="IPR036328">
    <property type="entry name" value="MliC_sf"/>
</dbReference>
<protein>
    <recommendedName>
        <fullName evidence="5">Membrane-bound lysozyme inhibitor of c-type lysozyme MliC</fullName>
    </recommendedName>
</protein>
<feature type="region of interest" description="Disordered" evidence="1">
    <location>
        <begin position="26"/>
        <end position="69"/>
    </location>
</feature>
<feature type="region of interest" description="Disordered" evidence="1">
    <location>
        <begin position="171"/>
        <end position="197"/>
    </location>
</feature>
<organism evidence="3 4">
    <name type="scientific">Keguizhuia sedimenti</name>
    <dbReference type="NCBI Taxonomy" id="3064264"/>
    <lineage>
        <taxon>Bacteria</taxon>
        <taxon>Pseudomonadati</taxon>
        <taxon>Pseudomonadota</taxon>
        <taxon>Betaproteobacteria</taxon>
        <taxon>Burkholderiales</taxon>
        <taxon>Oxalobacteraceae</taxon>
        <taxon>Keguizhuia</taxon>
    </lineage>
</organism>
<feature type="chain" id="PRO_5046588949" description="Membrane-bound lysozyme inhibitor of c-type lysozyme MliC" evidence="2">
    <location>
        <begin position="25"/>
        <end position="197"/>
    </location>
</feature>
<evidence type="ECO:0000256" key="2">
    <source>
        <dbReference type="SAM" id="SignalP"/>
    </source>
</evidence>
<dbReference type="RefSeq" id="WP_338437020.1">
    <property type="nucleotide sequence ID" value="NZ_JAUYVH010000007.1"/>
</dbReference>
<keyword evidence="2" id="KW-0732">Signal</keyword>